<name>A0A9X9N270_NEISU</name>
<dbReference type="InterPro" id="IPR010090">
    <property type="entry name" value="Phage_tape_meas"/>
</dbReference>
<dbReference type="NCBIfam" id="TIGR01760">
    <property type="entry name" value="tape_meas_TP901"/>
    <property type="match status" value="1"/>
</dbReference>
<feature type="transmembrane region" description="Helical" evidence="2">
    <location>
        <begin position="583"/>
        <end position="603"/>
    </location>
</feature>
<reference evidence="4" key="1">
    <citation type="submission" date="2021-04" db="EMBL/GenBank/DDBJ databases">
        <title>Characterizing Neisseria spp. as novel respiratory pathobionts in bronchiectasis.</title>
        <authorList>
            <person name="Li L."/>
            <person name="Mac Aogain M."/>
            <person name="Xu T."/>
            <person name="Jaggi T.K."/>
            <person name="Chan L.Y."/>
            <person name="Keir H.R."/>
            <person name="Dicker A.J."/>
            <person name="Qu J."/>
            <person name="Liu Y."/>
            <person name="Chen H.S."/>
            <person name="Koh M.S."/>
            <person name="Ong T.H."/>
            <person name="Lim A.Y.H."/>
            <person name="Abisheganaden J."/>
            <person name="Low T.B."/>
            <person name="Oliver B.G."/>
            <person name="Tan N.S."/>
            <person name="Fang M."/>
            <person name="Chalmers J.D."/>
            <person name="Chotirmall S.H."/>
        </authorList>
    </citation>
    <scope>NUCLEOTIDE SEQUENCE</scope>
    <source>
        <strain evidence="4">TT0077</strain>
    </source>
</reference>
<dbReference type="AlphaFoldDB" id="A0A9X9N270"/>
<sequence>MANGLTLGITVGASVGAAVAGIKSVKSSLDVLDKASANLAKRQKMLGQTLENPLRMTRSRVGELKREYDQLGRAIAKIDAKRTDVALLQQKRQQHYDKRNSFKDEILGAATAAGSIAVPVKLAVEFESSMADVRKVIDFDTPQQFKEMEQDILRLTRTIPMAGSELAKIAASGGQLGIARKDISSFTETIAKMSVAFDMSAEQAGESMAKLANVYQIPITQIGKLGDAINHLSNSSPAKASEIVNALGRVGGVAKQFGLTELQTASLSSAFIALGRTPEVAGTAINGMLTKLMTADKQGKKFQAVLEGMGTDSKALKKAIAENGEQALIDFLKQIEKLPKENQMGALVDLFGLEYADDVAALVGGLDTYKKSIEELKKTGKGGTPEFMGSMEKEFAARSATTANNWQLLKNSLVEIGITIGSVLLPALNQGMNAIKPLVNGFADWAAKNPEFANSLFYVVAGLASLKAGSFVFRFLSNEIGGLMTSFRLAKTLLGADWMATVLRFKSGVGFLAKGFGLLKTVFSVFGSGIMSVLRFLPMLASGFLKLGMALMANPIFLALGLLAVAAYLLYNNWSEVVGGAKALWQSLVTFFSGLWEKITAFFSSGIGNIAETILNFSPLGLFYQAFAGVMSWFGVTLPSTFSGFGRMLIQGLINGIKSAAAAVYNTIASIGNSIKAKFQAVMDIHSPSREFRRFGGFITQGLDIGIRRTASQPISTIGTWAGRLKDSFTNRVGQLRADVAARVSGHRADFEQARQAASAPGGVTIHFNPTINAPGGNPAQIQTALQMGLREFETLFQRMMADRERRAF</sequence>
<dbReference type="EMBL" id="CP073115">
    <property type="protein sequence ID" value="UTG70788.1"/>
    <property type="molecule type" value="Genomic_DNA"/>
</dbReference>
<evidence type="ECO:0000313" key="4">
    <source>
        <dbReference type="EMBL" id="UTG70788.1"/>
    </source>
</evidence>
<feature type="transmembrane region" description="Helical" evidence="2">
    <location>
        <begin position="615"/>
        <end position="636"/>
    </location>
</feature>
<evidence type="ECO:0000256" key="1">
    <source>
        <dbReference type="ARBA" id="ARBA00022612"/>
    </source>
</evidence>
<evidence type="ECO:0000313" key="5">
    <source>
        <dbReference type="Proteomes" id="UP001057296"/>
    </source>
</evidence>
<evidence type="ECO:0000256" key="2">
    <source>
        <dbReference type="SAM" id="Phobius"/>
    </source>
</evidence>
<dbReference type="Proteomes" id="UP001057296">
    <property type="component" value="Chromosome"/>
</dbReference>
<feature type="transmembrane region" description="Helical" evidence="2">
    <location>
        <begin position="549"/>
        <end position="571"/>
    </location>
</feature>
<evidence type="ECO:0000259" key="3">
    <source>
        <dbReference type="Pfam" id="PF10145"/>
    </source>
</evidence>
<dbReference type="PANTHER" id="PTHR37813">
    <property type="entry name" value="FELS-2 PROPHAGE PROTEIN"/>
    <property type="match status" value="1"/>
</dbReference>
<keyword evidence="2" id="KW-0812">Transmembrane</keyword>
<feature type="transmembrane region" description="Helical" evidence="2">
    <location>
        <begin position="517"/>
        <end position="537"/>
    </location>
</feature>
<dbReference type="RefSeq" id="WP_254324926.1">
    <property type="nucleotide sequence ID" value="NZ_CP073115.1"/>
</dbReference>
<accession>A0A9X9N270</accession>
<proteinExistence type="predicted"/>
<organism evidence="4 5">
    <name type="scientific">Neisseria subflava</name>
    <dbReference type="NCBI Taxonomy" id="28449"/>
    <lineage>
        <taxon>Bacteria</taxon>
        <taxon>Pseudomonadati</taxon>
        <taxon>Pseudomonadota</taxon>
        <taxon>Betaproteobacteria</taxon>
        <taxon>Neisseriales</taxon>
        <taxon>Neisseriaceae</taxon>
        <taxon>Neisseria</taxon>
    </lineage>
</organism>
<keyword evidence="2" id="KW-1133">Transmembrane helix</keyword>
<dbReference type="Pfam" id="PF10145">
    <property type="entry name" value="PhageMin_Tail"/>
    <property type="match status" value="1"/>
</dbReference>
<dbReference type="PANTHER" id="PTHR37813:SF1">
    <property type="entry name" value="FELS-2 PROPHAGE PROTEIN"/>
    <property type="match status" value="1"/>
</dbReference>
<keyword evidence="2" id="KW-0472">Membrane</keyword>
<protein>
    <submittedName>
        <fullName evidence="4">Phage tail tape measure protein</fullName>
    </submittedName>
</protein>
<keyword evidence="1" id="KW-1188">Viral release from host cell</keyword>
<gene>
    <name evidence="4" type="ORF">KCG54_05750</name>
</gene>
<feature type="domain" description="Phage tail tape measure protein" evidence="3">
    <location>
        <begin position="150"/>
        <end position="352"/>
    </location>
</feature>